<dbReference type="Proteomes" id="UP000789860">
    <property type="component" value="Unassembled WGS sequence"/>
</dbReference>
<accession>A0ACA9NWL4</accession>
<evidence type="ECO:0000313" key="2">
    <source>
        <dbReference type="Proteomes" id="UP000789860"/>
    </source>
</evidence>
<dbReference type="EMBL" id="CAJVPM010030269">
    <property type="protein sequence ID" value="CAG8676164.1"/>
    <property type="molecule type" value="Genomic_DNA"/>
</dbReference>
<keyword evidence="2" id="KW-1185">Reference proteome</keyword>
<reference evidence="1" key="1">
    <citation type="submission" date="2021-06" db="EMBL/GenBank/DDBJ databases">
        <authorList>
            <person name="Kallberg Y."/>
            <person name="Tangrot J."/>
            <person name="Rosling A."/>
        </authorList>
    </citation>
    <scope>NUCLEOTIDE SEQUENCE</scope>
    <source>
        <strain evidence="1">AU212A</strain>
    </source>
</reference>
<name>A0ACA9NWL4_9GLOM</name>
<proteinExistence type="predicted"/>
<protein>
    <submittedName>
        <fullName evidence="1">3919_t:CDS:1</fullName>
    </submittedName>
</protein>
<evidence type="ECO:0000313" key="1">
    <source>
        <dbReference type="EMBL" id="CAG8676164.1"/>
    </source>
</evidence>
<organism evidence="1 2">
    <name type="scientific">Scutellospora calospora</name>
    <dbReference type="NCBI Taxonomy" id="85575"/>
    <lineage>
        <taxon>Eukaryota</taxon>
        <taxon>Fungi</taxon>
        <taxon>Fungi incertae sedis</taxon>
        <taxon>Mucoromycota</taxon>
        <taxon>Glomeromycotina</taxon>
        <taxon>Glomeromycetes</taxon>
        <taxon>Diversisporales</taxon>
        <taxon>Gigasporaceae</taxon>
        <taxon>Scutellospora</taxon>
    </lineage>
</organism>
<sequence>FSNIEFDQSNVNYREINIAEFTRELVLDFEKMAKTLGLDYIIDIPEEFNQAVSDRVYLDYNMYETIVFNLCSNAIKHTWNGYVKIRLYIDYRDEKKNDCVGIPETALPNIFQRFYRVESQSSRSHE</sequence>
<feature type="non-terminal residue" evidence="1">
    <location>
        <position position="1"/>
    </location>
</feature>
<comment type="caution">
    <text evidence="1">The sequence shown here is derived from an EMBL/GenBank/DDBJ whole genome shotgun (WGS) entry which is preliminary data.</text>
</comment>
<feature type="non-terminal residue" evidence="1">
    <location>
        <position position="126"/>
    </location>
</feature>
<gene>
    <name evidence="1" type="ORF">SCALOS_LOCUS9557</name>
</gene>